<dbReference type="GO" id="GO:0032040">
    <property type="term" value="C:small-subunit processome"/>
    <property type="evidence" value="ECO:0007669"/>
    <property type="project" value="TreeGrafter"/>
</dbReference>
<dbReference type="Proteomes" id="UP000031668">
    <property type="component" value="Unassembled WGS sequence"/>
</dbReference>
<proteinExistence type="inferred from homology"/>
<evidence type="ECO:0000256" key="6">
    <source>
        <dbReference type="PROSITE-ProRule" id="PRU00221"/>
    </source>
</evidence>
<dbReference type="EMBL" id="JWZT01001097">
    <property type="protein sequence ID" value="KII72806.1"/>
    <property type="molecule type" value="Genomic_DNA"/>
</dbReference>
<name>A0A0C2MZN0_THEKT</name>
<comment type="similarity">
    <text evidence="2">Belongs to the WD repeat PWP2 family.</text>
</comment>
<dbReference type="InterPro" id="IPR001680">
    <property type="entry name" value="WD40_rpt"/>
</dbReference>
<dbReference type="InterPro" id="IPR019775">
    <property type="entry name" value="WD40_repeat_CS"/>
</dbReference>
<dbReference type="SUPFAM" id="SSF50998">
    <property type="entry name" value="Quinoprotein alcohol dehydrogenase-like"/>
    <property type="match status" value="1"/>
</dbReference>
<keyword evidence="3 6" id="KW-0853">WD repeat</keyword>
<evidence type="ECO:0000256" key="1">
    <source>
        <dbReference type="ARBA" id="ARBA00004604"/>
    </source>
</evidence>
<feature type="repeat" description="WD" evidence="6">
    <location>
        <begin position="139"/>
        <end position="169"/>
    </location>
</feature>
<comment type="caution">
    <text evidence="8">The sequence shown here is derived from an EMBL/GenBank/DDBJ whole genome shotgun (WGS) entry which is preliminary data.</text>
</comment>
<dbReference type="SUPFAM" id="SSF50978">
    <property type="entry name" value="WD40 repeat-like"/>
    <property type="match status" value="2"/>
</dbReference>
<dbReference type="SMART" id="SM00320">
    <property type="entry name" value="WD40"/>
    <property type="match status" value="9"/>
</dbReference>
<dbReference type="Gene3D" id="2.130.10.10">
    <property type="entry name" value="YVTN repeat-like/Quinoprotein amine dehydrogenase"/>
    <property type="match status" value="3"/>
</dbReference>
<feature type="repeat" description="WD" evidence="6">
    <location>
        <begin position="312"/>
        <end position="353"/>
    </location>
</feature>
<dbReference type="OrthoDB" id="3142434at2759"/>
<dbReference type="CDD" id="cd00200">
    <property type="entry name" value="WD40"/>
    <property type="match status" value="1"/>
</dbReference>
<sequence>MSSFKFTNLFGSVYSKGNILFQSDGKSILCPVGNRVTVYDLKMNENFTIETGNRQDIVRMALSPDDNLLLTMDALGHCVCSSLVTHMPIHYFNFRSRVKCIQFSPDGKYIAAGLNDQLKIFEAPSSQPQFRPFVLVKRLTGFTAKIRSLSWSEDSQHLVVGSRDSTVRICSTDPDFKSVLLRNRRDVIAAYFVIKSLNFFVIDCTASLISWCYDSDTGAWKKKESTCLRVGNSKLMCCCYQKINNVIALGFDTGVCLLYDYETLSLVQQITLGSHPIDWIEINRGTWVAFVVSATHQLAVWEYATESFVLKQQGHNFNMKCVDFSPDSSMIVTGSDDGLVKIWNSTNGFCIITFSEHTASVTSVKMSHSGQFVLSSSLDGTCRAFDLNRYRNFRVFVTPDPIQFACVTIDCSDDIVCASAVDNFNIYVWSMLTGRLLENLSGHTSLVSRISFIPNSSTLVSCSWDQTVRTWDILNSRSSQISNDLVSDCVHLCCHPFKNVVAVCTIRANIVFWDHETNAMLANIEGSRDLGLMRGANEALCAESSLKFRYFTAAAFSSDGEMLVACGKSRYICLYDTETYILLKKIQTSYNQSLDGVLVRLNSSRMTEAGPIEQLDDDSDLESGRIKVPGSLKHDLSLRKVKPQLILHGVSFSPTGGSFACVSTEGLLIYSKDEKLYFNPENLKCDVTREHVYELIDEQFIEKALLASLSIGEEDIITECLEHVPFCNIGFVVKSLPIKYSFRVLTIVAEKLDRQSRHYEFYLKWCNCILLEHGLNFKNQLFSESTKIMPLMLKIQKLLRNYQNSIGKLSDSNVYTITNLLSQLDAKTIQEDKIQVDDISTEQFPFINV</sequence>
<dbReference type="GO" id="GO:0034388">
    <property type="term" value="C:Pwp2p-containing subcomplex of 90S preribosome"/>
    <property type="evidence" value="ECO:0007669"/>
    <property type="project" value="TreeGrafter"/>
</dbReference>
<comment type="subcellular location">
    <subcellularLocation>
        <location evidence="1">Nucleus</location>
        <location evidence="1">Nucleolus</location>
    </subcellularLocation>
</comment>
<evidence type="ECO:0000256" key="2">
    <source>
        <dbReference type="ARBA" id="ARBA00010226"/>
    </source>
</evidence>
<keyword evidence="5" id="KW-0539">Nucleus</keyword>
<evidence type="ECO:0000256" key="4">
    <source>
        <dbReference type="ARBA" id="ARBA00022737"/>
    </source>
</evidence>
<evidence type="ECO:0000259" key="7">
    <source>
        <dbReference type="Pfam" id="PF04003"/>
    </source>
</evidence>
<dbReference type="GO" id="GO:0000462">
    <property type="term" value="P:maturation of SSU-rRNA from tricistronic rRNA transcript (SSU-rRNA, 5.8S rRNA, LSU-rRNA)"/>
    <property type="evidence" value="ECO:0007669"/>
    <property type="project" value="TreeGrafter"/>
</dbReference>
<keyword evidence="9" id="KW-1185">Reference proteome</keyword>
<dbReference type="InterPro" id="IPR015943">
    <property type="entry name" value="WD40/YVTN_repeat-like_dom_sf"/>
</dbReference>
<dbReference type="InterPro" id="IPR036322">
    <property type="entry name" value="WD40_repeat_dom_sf"/>
</dbReference>
<evidence type="ECO:0000313" key="8">
    <source>
        <dbReference type="EMBL" id="KII72806.1"/>
    </source>
</evidence>
<gene>
    <name evidence="8" type="ORF">RF11_11155</name>
</gene>
<dbReference type="InterPro" id="IPR027145">
    <property type="entry name" value="PWP2"/>
</dbReference>
<keyword evidence="4" id="KW-0677">Repeat</keyword>
<dbReference type="PROSITE" id="PS50082">
    <property type="entry name" value="WD_REPEATS_2"/>
    <property type="match status" value="4"/>
</dbReference>
<evidence type="ECO:0000313" key="9">
    <source>
        <dbReference type="Proteomes" id="UP000031668"/>
    </source>
</evidence>
<dbReference type="PANTHER" id="PTHR19858">
    <property type="entry name" value="WD40 REPEAT PROTEIN"/>
    <property type="match status" value="1"/>
</dbReference>
<feature type="repeat" description="WD" evidence="6">
    <location>
        <begin position="354"/>
        <end position="395"/>
    </location>
</feature>
<protein>
    <submittedName>
        <fullName evidence="8">Periodic tryptophan protein 2</fullName>
    </submittedName>
</protein>
<organism evidence="8 9">
    <name type="scientific">Thelohanellus kitauei</name>
    <name type="common">Myxosporean</name>
    <dbReference type="NCBI Taxonomy" id="669202"/>
    <lineage>
        <taxon>Eukaryota</taxon>
        <taxon>Metazoa</taxon>
        <taxon>Cnidaria</taxon>
        <taxon>Myxozoa</taxon>
        <taxon>Myxosporea</taxon>
        <taxon>Bivalvulida</taxon>
        <taxon>Platysporina</taxon>
        <taxon>Myxobolidae</taxon>
        <taxon>Thelohanellus</taxon>
    </lineage>
</organism>
<evidence type="ECO:0000256" key="5">
    <source>
        <dbReference type="ARBA" id="ARBA00023242"/>
    </source>
</evidence>
<dbReference type="PROSITE" id="PS50294">
    <property type="entry name" value="WD_REPEATS_REGION"/>
    <property type="match status" value="2"/>
</dbReference>
<reference evidence="8 9" key="1">
    <citation type="journal article" date="2014" name="Genome Biol. Evol.">
        <title>The genome of the myxosporean Thelohanellus kitauei shows adaptations to nutrient acquisition within its fish host.</title>
        <authorList>
            <person name="Yang Y."/>
            <person name="Xiong J."/>
            <person name="Zhou Z."/>
            <person name="Huo F."/>
            <person name="Miao W."/>
            <person name="Ran C."/>
            <person name="Liu Y."/>
            <person name="Zhang J."/>
            <person name="Feng J."/>
            <person name="Wang M."/>
            <person name="Wang M."/>
            <person name="Wang L."/>
            <person name="Yao B."/>
        </authorList>
    </citation>
    <scope>NUCLEOTIDE SEQUENCE [LARGE SCALE GENOMIC DNA]</scope>
    <source>
        <strain evidence="8">Wuqing</strain>
    </source>
</reference>
<dbReference type="InterPro" id="IPR011047">
    <property type="entry name" value="Quinoprotein_ADH-like_sf"/>
</dbReference>
<dbReference type="Pfam" id="PF00400">
    <property type="entry name" value="WD40"/>
    <property type="match status" value="6"/>
</dbReference>
<dbReference type="PANTHER" id="PTHR19858:SF0">
    <property type="entry name" value="PERIODIC TRYPTOPHAN PROTEIN 2 HOMOLOG"/>
    <property type="match status" value="1"/>
</dbReference>
<dbReference type="Pfam" id="PF04003">
    <property type="entry name" value="Utp12"/>
    <property type="match status" value="1"/>
</dbReference>
<feature type="repeat" description="WD" evidence="6">
    <location>
        <begin position="440"/>
        <end position="481"/>
    </location>
</feature>
<evidence type="ECO:0000256" key="3">
    <source>
        <dbReference type="ARBA" id="ARBA00022574"/>
    </source>
</evidence>
<accession>A0A0C2MZN0</accession>
<dbReference type="OMA" id="VYEWQSE"/>
<feature type="domain" description="Small-subunit processome Utp12" evidence="7">
    <location>
        <begin position="713"/>
        <end position="820"/>
    </location>
</feature>
<dbReference type="PROSITE" id="PS00678">
    <property type="entry name" value="WD_REPEATS_1"/>
    <property type="match status" value="1"/>
</dbReference>
<dbReference type="InterPro" id="IPR007148">
    <property type="entry name" value="SSU_processome_Utp12"/>
</dbReference>
<dbReference type="GO" id="GO:0000028">
    <property type="term" value="P:ribosomal small subunit assembly"/>
    <property type="evidence" value="ECO:0007669"/>
    <property type="project" value="TreeGrafter"/>
</dbReference>
<dbReference type="AlphaFoldDB" id="A0A0C2MZN0"/>